<dbReference type="SUPFAM" id="SSF55073">
    <property type="entry name" value="Nucleotide cyclase"/>
    <property type="match status" value="1"/>
</dbReference>
<organism evidence="1 2">
    <name type="scientific">Modicisalibacter zincidurans</name>
    <dbReference type="NCBI Taxonomy" id="1178777"/>
    <lineage>
        <taxon>Bacteria</taxon>
        <taxon>Pseudomonadati</taxon>
        <taxon>Pseudomonadota</taxon>
        <taxon>Gammaproteobacteria</taxon>
        <taxon>Oceanospirillales</taxon>
        <taxon>Halomonadaceae</taxon>
        <taxon>Modicisalibacter</taxon>
    </lineage>
</organism>
<dbReference type="Proteomes" id="UP001500074">
    <property type="component" value="Unassembled WGS sequence"/>
</dbReference>
<accession>A0ABP9QX37</accession>
<name>A0ABP9QX37_9GAMM</name>
<evidence type="ECO:0000313" key="2">
    <source>
        <dbReference type="Proteomes" id="UP001500074"/>
    </source>
</evidence>
<sequence length="211" mass="23244">MNTIAVLTGDIVGSQQVSDKPRLSRTLDEALTLLEKRFEARSDRYRGDGFQIAIGDPRDGVTAAVLLRAALIQHSPSRQVMWDARIAVAVGGGEVPDAARFAEAEGDAFVRSGRHLDALGETPQRLLVVTGKADLDAHLALLTRFADDIISHWSRYSAEVAYHSLLHDESQQALAKRLERTQPTINRRLVAARWSLIRDYLAYTGQCLGEA</sequence>
<dbReference type="RefSeq" id="WP_031383738.1">
    <property type="nucleotide sequence ID" value="NZ_BAABKI010000002.1"/>
</dbReference>
<dbReference type="Gene3D" id="3.30.70.1230">
    <property type="entry name" value="Nucleotide cyclase"/>
    <property type="match status" value="1"/>
</dbReference>
<keyword evidence="2" id="KW-1185">Reference proteome</keyword>
<comment type="caution">
    <text evidence="1">The sequence shown here is derived from an EMBL/GenBank/DDBJ whole genome shotgun (WGS) entry which is preliminary data.</text>
</comment>
<proteinExistence type="predicted"/>
<reference evidence="2" key="1">
    <citation type="journal article" date="2019" name="Int. J. Syst. Evol. Microbiol.">
        <title>The Global Catalogue of Microorganisms (GCM) 10K type strain sequencing project: providing services to taxonomists for standard genome sequencing and annotation.</title>
        <authorList>
            <consortium name="The Broad Institute Genomics Platform"/>
            <consortium name="The Broad Institute Genome Sequencing Center for Infectious Disease"/>
            <person name="Wu L."/>
            <person name="Ma J."/>
        </authorList>
    </citation>
    <scope>NUCLEOTIDE SEQUENCE [LARGE SCALE GENOMIC DNA]</scope>
    <source>
        <strain evidence="2">JCM 18472</strain>
    </source>
</reference>
<dbReference type="InterPro" id="IPR029787">
    <property type="entry name" value="Nucleotide_cyclase"/>
</dbReference>
<protein>
    <recommendedName>
        <fullName evidence="3">SatD family (SatD)</fullName>
    </recommendedName>
</protein>
<evidence type="ECO:0000313" key="1">
    <source>
        <dbReference type="EMBL" id="GAA5169018.1"/>
    </source>
</evidence>
<evidence type="ECO:0008006" key="3">
    <source>
        <dbReference type="Google" id="ProtNLM"/>
    </source>
</evidence>
<gene>
    <name evidence="1" type="ORF">GCM10023342_00130</name>
</gene>
<dbReference type="EMBL" id="BAABKI010000002">
    <property type="protein sequence ID" value="GAA5169018.1"/>
    <property type="molecule type" value="Genomic_DNA"/>
</dbReference>